<dbReference type="Proteomes" id="UP000634136">
    <property type="component" value="Unassembled WGS sequence"/>
</dbReference>
<dbReference type="EMBL" id="JAAIUW010000008">
    <property type="protein sequence ID" value="KAF7822069.1"/>
    <property type="molecule type" value="Genomic_DNA"/>
</dbReference>
<evidence type="ECO:0000313" key="2">
    <source>
        <dbReference type="Proteomes" id="UP000634136"/>
    </source>
</evidence>
<keyword evidence="2" id="KW-1185">Reference proteome</keyword>
<accession>A0A834TJ60</accession>
<organism evidence="1 2">
    <name type="scientific">Senna tora</name>
    <dbReference type="NCBI Taxonomy" id="362788"/>
    <lineage>
        <taxon>Eukaryota</taxon>
        <taxon>Viridiplantae</taxon>
        <taxon>Streptophyta</taxon>
        <taxon>Embryophyta</taxon>
        <taxon>Tracheophyta</taxon>
        <taxon>Spermatophyta</taxon>
        <taxon>Magnoliopsida</taxon>
        <taxon>eudicotyledons</taxon>
        <taxon>Gunneridae</taxon>
        <taxon>Pentapetalae</taxon>
        <taxon>rosids</taxon>
        <taxon>fabids</taxon>
        <taxon>Fabales</taxon>
        <taxon>Fabaceae</taxon>
        <taxon>Caesalpinioideae</taxon>
        <taxon>Cassia clade</taxon>
        <taxon>Senna</taxon>
    </lineage>
</organism>
<name>A0A834TJ60_9FABA</name>
<comment type="caution">
    <text evidence="1">The sequence shown here is derived from an EMBL/GenBank/DDBJ whole genome shotgun (WGS) entry which is preliminary data.</text>
</comment>
<dbReference type="AlphaFoldDB" id="A0A834TJ60"/>
<reference evidence="1" key="1">
    <citation type="submission" date="2020-09" db="EMBL/GenBank/DDBJ databases">
        <title>Genome-Enabled Discovery of Anthraquinone Biosynthesis in Senna tora.</title>
        <authorList>
            <person name="Kang S.-H."/>
            <person name="Pandey R.P."/>
            <person name="Lee C.-M."/>
            <person name="Sim J.-S."/>
            <person name="Jeong J.-T."/>
            <person name="Choi B.-S."/>
            <person name="Jung M."/>
            <person name="Ginzburg D."/>
            <person name="Zhao K."/>
            <person name="Won S.Y."/>
            <person name="Oh T.-J."/>
            <person name="Yu Y."/>
            <person name="Kim N.-H."/>
            <person name="Lee O.R."/>
            <person name="Lee T.-H."/>
            <person name="Bashyal P."/>
            <person name="Kim T.-S."/>
            <person name="Lee W.-H."/>
            <person name="Kawkins C."/>
            <person name="Kim C.-K."/>
            <person name="Kim J.S."/>
            <person name="Ahn B.O."/>
            <person name="Rhee S.Y."/>
            <person name="Sohng J.K."/>
        </authorList>
    </citation>
    <scope>NUCLEOTIDE SEQUENCE</scope>
    <source>
        <tissue evidence="1">Leaf</tissue>
    </source>
</reference>
<protein>
    <submittedName>
        <fullName evidence="1">Uncharacterized protein</fullName>
    </submittedName>
</protein>
<evidence type="ECO:0000313" key="1">
    <source>
        <dbReference type="EMBL" id="KAF7822069.1"/>
    </source>
</evidence>
<proteinExistence type="predicted"/>
<dbReference type="OrthoDB" id="1937804at2759"/>
<gene>
    <name evidence="1" type="ORF">G2W53_027524</name>
</gene>
<sequence length="120" mass="13419">MTTMLGAAIVRGDFPPRKVKIATKVDFSKGWSEWVWATLNNKEYRSILEESPNSHTFFASLGELSPTLEDVHELLRLPSFGKFDIVSQSLPSTVVDVANSLKEELCKCSQWVPCTANKDT</sequence>